<evidence type="ECO:0008006" key="4">
    <source>
        <dbReference type="Google" id="ProtNLM"/>
    </source>
</evidence>
<dbReference type="PANTHER" id="PTHR35870">
    <property type="entry name" value="PROTEIN, PUTATIVE (AFU_ORTHOLOGUE AFUA_5G03330)-RELATED"/>
    <property type="match status" value="1"/>
</dbReference>
<comment type="caution">
    <text evidence="2">The sequence shown here is derived from an EMBL/GenBank/DDBJ whole genome shotgun (WGS) entry which is preliminary data.</text>
</comment>
<evidence type="ECO:0000313" key="2">
    <source>
        <dbReference type="EMBL" id="KAF9503929.1"/>
    </source>
</evidence>
<dbReference type="Pfam" id="PF14027">
    <property type="entry name" value="Questin_oxidase"/>
    <property type="match status" value="1"/>
</dbReference>
<protein>
    <recommendedName>
        <fullName evidence="4">Oxidoreductase AflY</fullName>
    </recommendedName>
</protein>
<evidence type="ECO:0000313" key="3">
    <source>
        <dbReference type="Proteomes" id="UP000886523"/>
    </source>
</evidence>
<dbReference type="PANTHER" id="PTHR35870:SF1">
    <property type="entry name" value="PROTEIN, PUTATIVE (AFU_ORTHOLOGUE AFUA_5G03330)-RELATED"/>
    <property type="match status" value="1"/>
</dbReference>
<sequence>MASVSTLDLDWLFSAPSRFPPSPLCPPILAGHTDDSVQTLRILLKLNFQNHHIFINELGFHKSPSLSYYPVNYIDHLGDPKYYQSYYAFFASRLQEKGVSKTLEEYIYSRKANYDGQHGNDQPKMFSRFLGGLYHPMIHLGYGLEFGVVGVVAGALAEMAVHETHISPLIPASSWDDESLLGEISLASRMTSLSLGHTAPEFNDVSPAPSSRTEEISLFNILAMIQRDESMTTQAVGITEITKTSYYEVVDKLQGALLKEVRFRIMYANMWTLNIARSTADDREVERKIEEFAFAVTLMYGVGGWGTNEERPFRADFALMHLVTSSLFFPEIVAYFPPHAIRLLLRSYLCTALALWITKQKPALRIKEFMKSTSISPQDPNATLKLSHKPVKDTLTPEAVTPNPWLAIVPSVLEHPDDHLCKITRSLMHWANLFGSRPVGHWAGGKAELEGIEALDGTLFLRVAGLTMGELGWAKEGQDVGEWDHSLPPGIPARVHAARFGKSH</sequence>
<evidence type="ECO:0000256" key="1">
    <source>
        <dbReference type="ARBA" id="ARBA00023002"/>
    </source>
</evidence>
<gene>
    <name evidence="2" type="ORF">BS47DRAFT_1374439</name>
</gene>
<name>A0A9P6ADV4_9AGAM</name>
<accession>A0A9P6ADV4</accession>
<reference evidence="2" key="1">
    <citation type="journal article" date="2020" name="Nat. Commun.">
        <title>Large-scale genome sequencing of mycorrhizal fungi provides insights into the early evolution of symbiotic traits.</title>
        <authorList>
            <person name="Miyauchi S."/>
            <person name="Kiss E."/>
            <person name="Kuo A."/>
            <person name="Drula E."/>
            <person name="Kohler A."/>
            <person name="Sanchez-Garcia M."/>
            <person name="Morin E."/>
            <person name="Andreopoulos B."/>
            <person name="Barry K.W."/>
            <person name="Bonito G."/>
            <person name="Buee M."/>
            <person name="Carver A."/>
            <person name="Chen C."/>
            <person name="Cichocki N."/>
            <person name="Clum A."/>
            <person name="Culley D."/>
            <person name="Crous P.W."/>
            <person name="Fauchery L."/>
            <person name="Girlanda M."/>
            <person name="Hayes R.D."/>
            <person name="Keri Z."/>
            <person name="LaButti K."/>
            <person name="Lipzen A."/>
            <person name="Lombard V."/>
            <person name="Magnuson J."/>
            <person name="Maillard F."/>
            <person name="Murat C."/>
            <person name="Nolan M."/>
            <person name="Ohm R.A."/>
            <person name="Pangilinan J."/>
            <person name="Pereira M.F."/>
            <person name="Perotto S."/>
            <person name="Peter M."/>
            <person name="Pfister S."/>
            <person name="Riley R."/>
            <person name="Sitrit Y."/>
            <person name="Stielow J.B."/>
            <person name="Szollosi G."/>
            <person name="Zifcakova L."/>
            <person name="Stursova M."/>
            <person name="Spatafora J.W."/>
            <person name="Tedersoo L."/>
            <person name="Vaario L.M."/>
            <person name="Yamada A."/>
            <person name="Yan M."/>
            <person name="Wang P."/>
            <person name="Xu J."/>
            <person name="Bruns T."/>
            <person name="Baldrian P."/>
            <person name="Vilgalys R."/>
            <person name="Dunand C."/>
            <person name="Henrissat B."/>
            <person name="Grigoriev I.V."/>
            <person name="Hibbett D."/>
            <person name="Nagy L.G."/>
            <person name="Martin F.M."/>
        </authorList>
    </citation>
    <scope>NUCLEOTIDE SEQUENCE</scope>
    <source>
        <strain evidence="2">UP504</strain>
    </source>
</reference>
<dbReference type="Proteomes" id="UP000886523">
    <property type="component" value="Unassembled WGS sequence"/>
</dbReference>
<organism evidence="2 3">
    <name type="scientific">Hydnum rufescens UP504</name>
    <dbReference type="NCBI Taxonomy" id="1448309"/>
    <lineage>
        <taxon>Eukaryota</taxon>
        <taxon>Fungi</taxon>
        <taxon>Dikarya</taxon>
        <taxon>Basidiomycota</taxon>
        <taxon>Agaricomycotina</taxon>
        <taxon>Agaricomycetes</taxon>
        <taxon>Cantharellales</taxon>
        <taxon>Hydnaceae</taxon>
        <taxon>Hydnum</taxon>
    </lineage>
</organism>
<keyword evidence="1" id="KW-0560">Oxidoreductase</keyword>
<dbReference type="EMBL" id="MU129285">
    <property type="protein sequence ID" value="KAF9503929.1"/>
    <property type="molecule type" value="Genomic_DNA"/>
</dbReference>
<dbReference type="AlphaFoldDB" id="A0A9P6ADV4"/>
<proteinExistence type="predicted"/>
<keyword evidence="3" id="KW-1185">Reference proteome</keyword>
<dbReference type="OrthoDB" id="10004862at2759"/>
<dbReference type="InterPro" id="IPR025337">
    <property type="entry name" value="Questin_oxidase-like"/>
</dbReference>
<dbReference type="GO" id="GO:0016491">
    <property type="term" value="F:oxidoreductase activity"/>
    <property type="evidence" value="ECO:0007669"/>
    <property type="project" value="UniProtKB-KW"/>
</dbReference>